<evidence type="ECO:0000259" key="11">
    <source>
        <dbReference type="Pfam" id="PF17941"/>
    </source>
</evidence>
<dbReference type="Proteomes" id="UP000199203">
    <property type="component" value="Unassembled WGS sequence"/>
</dbReference>
<dbReference type="InterPro" id="IPR025200">
    <property type="entry name" value="PPK_C_dom2"/>
</dbReference>
<dbReference type="InterPro" id="IPR041108">
    <property type="entry name" value="PP_kinase_C_1"/>
</dbReference>
<dbReference type="NCBIfam" id="TIGR03705">
    <property type="entry name" value="poly_P_kin"/>
    <property type="match status" value="1"/>
</dbReference>
<dbReference type="Gene3D" id="3.30.1840.10">
    <property type="entry name" value="Polyphosphate kinase middle domain"/>
    <property type="match status" value="1"/>
</dbReference>
<evidence type="ECO:0000256" key="7">
    <source>
        <dbReference type="RuleBase" id="RU003800"/>
    </source>
</evidence>
<dbReference type="PANTHER" id="PTHR30218:SF0">
    <property type="entry name" value="POLYPHOSPHATE KINASE"/>
    <property type="match status" value="1"/>
</dbReference>
<evidence type="ECO:0000313" key="13">
    <source>
        <dbReference type="Proteomes" id="UP000199203"/>
    </source>
</evidence>
<dbReference type="SUPFAM" id="SSF140356">
    <property type="entry name" value="PPK N-terminal domain-like"/>
    <property type="match status" value="1"/>
</dbReference>
<comment type="similarity">
    <text evidence="6 7">Belongs to the polyphosphate kinase 1 (PPK1) family.</text>
</comment>
<dbReference type="GO" id="GO:0006799">
    <property type="term" value="P:polyphosphate biosynthetic process"/>
    <property type="evidence" value="ECO:0007669"/>
    <property type="project" value="UniProtKB-UniRule"/>
</dbReference>
<dbReference type="Pfam" id="PF13089">
    <property type="entry name" value="PP_kinase_N"/>
    <property type="match status" value="1"/>
</dbReference>
<evidence type="ECO:0000256" key="6">
    <source>
        <dbReference type="HAMAP-Rule" id="MF_00347"/>
    </source>
</evidence>
<organism evidence="12 13">
    <name type="scientific">Epilithonimonas hungarica</name>
    <dbReference type="NCBI Taxonomy" id="454006"/>
    <lineage>
        <taxon>Bacteria</taxon>
        <taxon>Pseudomonadati</taxon>
        <taxon>Bacteroidota</taxon>
        <taxon>Flavobacteriia</taxon>
        <taxon>Flavobacteriales</taxon>
        <taxon>Weeksellaceae</taxon>
        <taxon>Chryseobacterium group</taxon>
        <taxon>Epilithonimonas</taxon>
    </lineage>
</organism>
<evidence type="ECO:0000313" key="12">
    <source>
        <dbReference type="EMBL" id="SDG60889.1"/>
    </source>
</evidence>
<accession>A0A1G7VNA5</accession>
<reference evidence="13" key="1">
    <citation type="submission" date="2016-10" db="EMBL/GenBank/DDBJ databases">
        <authorList>
            <person name="Varghese N."/>
            <person name="Submissions S."/>
        </authorList>
    </citation>
    <scope>NUCLEOTIDE SEQUENCE [LARGE SCALE GENOMIC DNA]</scope>
    <source>
        <strain evidence="13">DSM 19684</strain>
    </source>
</reference>
<evidence type="ECO:0000256" key="4">
    <source>
        <dbReference type="ARBA" id="ARBA00022777"/>
    </source>
</evidence>
<proteinExistence type="inferred from homology"/>
<gene>
    <name evidence="6" type="primary">ppk</name>
    <name evidence="12" type="ORF">SAMN05421825_3680</name>
</gene>
<dbReference type="NCBIfam" id="NF003917">
    <property type="entry name" value="PRK05443.1-1"/>
    <property type="match status" value="1"/>
</dbReference>
<dbReference type="GO" id="GO:0005524">
    <property type="term" value="F:ATP binding"/>
    <property type="evidence" value="ECO:0007669"/>
    <property type="project" value="UniProtKB-KW"/>
</dbReference>
<sequence length="702" mass="82123">MDFTNFEIIKNPIMAQEFNPRDVTWLGFNARVLQEAMDKSVPIHLRIRFLGIFSNNLDEFFRVRVAGLKRAMDFKQKVLAESFYDAPSKILQKINKLVIHQQEDFDKTWKDVQREMAKEKVFIKDHEHLTKEQKEFVVKYFDEEVESNVIPILLHDNKPMPYLREKSLFIGIAMRRKEWQYESQYAIIELPVTANGRFVLLPTQNPEQKDVMLLEDVIIYNLPHIFSYFGYDEFTAHCFKVTKDAEFDLDNDIKTTLADKIEKGVKSRRKGKPTRFVFDKEMDKALLEFLIKKLNLTKKDSIIPGQKIHNFRHFMDFPDVFKAYQKPVERTSFIHPEFANKQRVTDVIIKKDVLLTFPYHSYDSVIDLLRESAMDPDVKSIQITAYRLASSSKIINALINAVRNGKEVTVMLELRARFDEENNLGWKDRLELEGVKVLLGIPNKKVHAKLCVIKKRVNNRTMQYGFVSTGNFNEKTAKIYGDHLLMTSNRAIMADINKVFNVLNKPKADPTAVLKTCKSLMVCPQFMREKIIAHIDKEIEEAKAGRKAEMIIKVNSLSDKTLILKLYEAANAGVDTKMIVRGIYCAVNQKNFKKKIYAISIVDEYLEHARVMYFYNKGAENMYISSADWMTRNLDYRIEAATPILQKNLKKELKELLEIQLQDNVKARILDKNMRNEYVESDKKNENRSQIETYNYLKNQKY</sequence>
<dbReference type="InterPro" id="IPR025198">
    <property type="entry name" value="PPK_N_dom"/>
</dbReference>
<feature type="binding site" evidence="6">
    <location>
        <position position="581"/>
    </location>
    <ligand>
        <name>ATP</name>
        <dbReference type="ChEBI" id="CHEBI:30616"/>
    </ligand>
</feature>
<feature type="domain" description="Polyphosphate kinase middle" evidence="8">
    <location>
        <begin position="132"/>
        <end position="317"/>
    </location>
</feature>
<comment type="cofactor">
    <cofactor evidence="6">
        <name>Mg(2+)</name>
        <dbReference type="ChEBI" id="CHEBI:18420"/>
    </cofactor>
</comment>
<protein>
    <recommendedName>
        <fullName evidence="6 7">Polyphosphate kinase</fullName>
        <ecNumber evidence="6 7">2.7.4.1</ecNumber>
    </recommendedName>
    <alternativeName>
        <fullName evidence="6">ATP-polyphosphate phosphotransferase</fullName>
    </alternativeName>
    <alternativeName>
        <fullName evidence="6">Polyphosphoric acid kinase</fullName>
    </alternativeName>
</protein>
<dbReference type="SUPFAM" id="SSF56024">
    <property type="entry name" value="Phospholipase D/nuclease"/>
    <property type="match status" value="2"/>
</dbReference>
<evidence type="ECO:0000256" key="5">
    <source>
        <dbReference type="ARBA" id="ARBA00022840"/>
    </source>
</evidence>
<keyword evidence="13" id="KW-1185">Reference proteome</keyword>
<evidence type="ECO:0000259" key="8">
    <source>
        <dbReference type="Pfam" id="PF02503"/>
    </source>
</evidence>
<dbReference type="InterPro" id="IPR003414">
    <property type="entry name" value="PP_kinase"/>
</dbReference>
<evidence type="ECO:0000256" key="1">
    <source>
        <dbReference type="ARBA" id="ARBA00022553"/>
    </source>
</evidence>
<comment type="function">
    <text evidence="6 7">Catalyzes the reversible transfer of the terminal phosphate of ATP to form a long-chain polyphosphate (polyP).</text>
</comment>
<evidence type="ECO:0000256" key="2">
    <source>
        <dbReference type="ARBA" id="ARBA00022679"/>
    </source>
</evidence>
<evidence type="ECO:0000259" key="10">
    <source>
        <dbReference type="Pfam" id="PF13090"/>
    </source>
</evidence>
<dbReference type="EMBL" id="FNBH01000005">
    <property type="protein sequence ID" value="SDG60889.1"/>
    <property type="molecule type" value="Genomic_DNA"/>
</dbReference>
<keyword evidence="4 6" id="KW-0418">Kinase</keyword>
<keyword evidence="6" id="KW-0460">Magnesium</keyword>
<dbReference type="Gene3D" id="3.30.870.10">
    <property type="entry name" value="Endonuclease Chain A"/>
    <property type="match status" value="2"/>
</dbReference>
<feature type="binding site" evidence="6">
    <location>
        <position position="417"/>
    </location>
    <ligand>
        <name>Mg(2+)</name>
        <dbReference type="ChEBI" id="CHEBI:18420"/>
    </ligand>
</feature>
<feature type="domain" description="Polyphosphate kinase C-terminal" evidence="11">
    <location>
        <begin position="344"/>
        <end position="507"/>
    </location>
</feature>
<dbReference type="InterPro" id="IPR036832">
    <property type="entry name" value="PPK_N_dom_sf"/>
</dbReference>
<comment type="catalytic activity">
    <reaction evidence="6 7">
        <text>[phosphate](n) + ATP = [phosphate](n+1) + ADP</text>
        <dbReference type="Rhea" id="RHEA:19573"/>
        <dbReference type="Rhea" id="RHEA-COMP:9859"/>
        <dbReference type="Rhea" id="RHEA-COMP:14280"/>
        <dbReference type="ChEBI" id="CHEBI:16838"/>
        <dbReference type="ChEBI" id="CHEBI:30616"/>
        <dbReference type="ChEBI" id="CHEBI:456216"/>
        <dbReference type="EC" id="2.7.4.1"/>
    </reaction>
</comment>
<keyword evidence="2 6" id="KW-0808">Transferase</keyword>
<dbReference type="HAMAP" id="MF_00347">
    <property type="entry name" value="Polyphosphate_kinase"/>
    <property type="match status" value="1"/>
</dbReference>
<dbReference type="PANTHER" id="PTHR30218">
    <property type="entry name" value="POLYPHOSPHATE KINASE"/>
    <property type="match status" value="1"/>
</dbReference>
<evidence type="ECO:0000256" key="3">
    <source>
        <dbReference type="ARBA" id="ARBA00022741"/>
    </source>
</evidence>
<keyword evidence="5 6" id="KW-0067">ATP-binding</keyword>
<dbReference type="GO" id="GO:0008976">
    <property type="term" value="F:polyphosphate kinase activity"/>
    <property type="evidence" value="ECO:0007669"/>
    <property type="project" value="UniProtKB-UniRule"/>
</dbReference>
<feature type="domain" description="Polyphosphate kinase N-terminal" evidence="9">
    <location>
        <begin position="19"/>
        <end position="123"/>
    </location>
</feature>
<dbReference type="STRING" id="454006.SAMN05421825_3680"/>
<feature type="binding site" evidence="6">
    <location>
        <position position="480"/>
    </location>
    <ligand>
        <name>ATP</name>
        <dbReference type="ChEBI" id="CHEBI:30616"/>
    </ligand>
</feature>
<keyword evidence="3 6" id="KW-0547">Nucleotide-binding</keyword>
<feature type="binding site" evidence="6">
    <location>
        <position position="56"/>
    </location>
    <ligand>
        <name>ATP</name>
        <dbReference type="ChEBI" id="CHEBI:30616"/>
    </ligand>
</feature>
<dbReference type="AlphaFoldDB" id="A0A1G7VNA5"/>
<feature type="domain" description="Polyphosphate kinase C-terminal" evidence="10">
    <location>
        <begin position="520"/>
        <end position="690"/>
    </location>
</feature>
<keyword evidence="6" id="KW-0479">Metal-binding</keyword>
<dbReference type="SUPFAM" id="SSF143724">
    <property type="entry name" value="PHP14-like"/>
    <property type="match status" value="1"/>
</dbReference>
<name>A0A1G7VNA5_9FLAO</name>
<dbReference type="GO" id="GO:0046872">
    <property type="term" value="F:metal ion binding"/>
    <property type="evidence" value="ECO:0007669"/>
    <property type="project" value="UniProtKB-KW"/>
</dbReference>
<evidence type="ECO:0000259" key="9">
    <source>
        <dbReference type="Pfam" id="PF13089"/>
    </source>
</evidence>
<dbReference type="Pfam" id="PF13090">
    <property type="entry name" value="PP_kinase_C"/>
    <property type="match status" value="1"/>
</dbReference>
<dbReference type="Pfam" id="PF02503">
    <property type="entry name" value="PP_kinase"/>
    <property type="match status" value="1"/>
</dbReference>
<dbReference type="Pfam" id="PF17941">
    <property type="entry name" value="PP_kinase_C_1"/>
    <property type="match status" value="1"/>
</dbReference>
<keyword evidence="1 6" id="KW-0597">Phosphoprotein</keyword>
<dbReference type="InterPro" id="IPR024953">
    <property type="entry name" value="PP_kinase_middle"/>
</dbReference>
<feature type="binding site" evidence="6">
    <location>
        <position position="387"/>
    </location>
    <ligand>
        <name>Mg(2+)</name>
        <dbReference type="ChEBI" id="CHEBI:18420"/>
    </ligand>
</feature>
<dbReference type="GO" id="GO:0009358">
    <property type="term" value="C:polyphosphate kinase complex"/>
    <property type="evidence" value="ECO:0007669"/>
    <property type="project" value="InterPro"/>
</dbReference>
<dbReference type="Gene3D" id="1.20.58.310">
    <property type="entry name" value="Polyphosphate kinase N-terminal domain"/>
    <property type="match status" value="1"/>
</dbReference>
<comment type="PTM">
    <text evidence="6 7">An intermediate of this reaction is the autophosphorylated ppk in which a phosphate is covalently linked to a histidine residue through a N-P bond.</text>
</comment>
<dbReference type="EC" id="2.7.4.1" evidence="6 7"/>
<feature type="active site" description="Phosphohistidine intermediate" evidence="6">
    <location>
        <position position="447"/>
    </location>
</feature>
<dbReference type="PIRSF" id="PIRSF015589">
    <property type="entry name" value="PP_kinase"/>
    <property type="match status" value="1"/>
</dbReference>
<feature type="binding site" evidence="6">
    <location>
        <position position="608"/>
    </location>
    <ligand>
        <name>ATP</name>
        <dbReference type="ChEBI" id="CHEBI:30616"/>
    </ligand>
</feature>
<dbReference type="InterPro" id="IPR036830">
    <property type="entry name" value="PP_kinase_middle_dom_sf"/>
</dbReference>